<keyword evidence="1" id="KW-0812">Transmembrane</keyword>
<name>A0A5N6TDR1_ASPAV</name>
<reference evidence="2 3" key="1">
    <citation type="submission" date="2019-04" db="EMBL/GenBank/DDBJ databases">
        <title>Friends and foes A comparative genomics study of 23 Aspergillus species from section Flavi.</title>
        <authorList>
            <consortium name="DOE Joint Genome Institute"/>
            <person name="Kjaerbolling I."/>
            <person name="Vesth T."/>
            <person name="Frisvad J.C."/>
            <person name="Nybo J.L."/>
            <person name="Theobald S."/>
            <person name="Kildgaard S."/>
            <person name="Isbrandt T."/>
            <person name="Kuo A."/>
            <person name="Sato A."/>
            <person name="Lyhne E.K."/>
            <person name="Kogle M.E."/>
            <person name="Wiebenga A."/>
            <person name="Kun R.S."/>
            <person name="Lubbers R.J."/>
            <person name="Makela M.R."/>
            <person name="Barry K."/>
            <person name="Chovatia M."/>
            <person name="Clum A."/>
            <person name="Daum C."/>
            <person name="Haridas S."/>
            <person name="He G."/>
            <person name="LaButti K."/>
            <person name="Lipzen A."/>
            <person name="Mondo S."/>
            <person name="Riley R."/>
            <person name="Salamov A."/>
            <person name="Simmons B.A."/>
            <person name="Magnuson J.K."/>
            <person name="Henrissat B."/>
            <person name="Mortensen U.H."/>
            <person name="Larsen T.O."/>
            <person name="Devries R.P."/>
            <person name="Grigoriev I.V."/>
            <person name="Machida M."/>
            <person name="Baker S.E."/>
            <person name="Andersen M.R."/>
        </authorList>
    </citation>
    <scope>NUCLEOTIDE SEQUENCE [LARGE SCALE GENOMIC DNA]</scope>
    <source>
        <strain evidence="2 3">IBT 18842</strain>
    </source>
</reference>
<dbReference type="Proteomes" id="UP000325780">
    <property type="component" value="Unassembled WGS sequence"/>
</dbReference>
<gene>
    <name evidence="2" type="ORF">BDV25DRAFT_167249</name>
</gene>
<evidence type="ECO:0000256" key="1">
    <source>
        <dbReference type="SAM" id="Phobius"/>
    </source>
</evidence>
<sequence>AVLQARALENGMAQPLAAPLDLTLEDGMVQALAVLQTRDLENGMAQVLAEVVRLAVVLVPANGTAQALVVVSAPGLPLGMVQVLEEDPTKSPMLSLGADHLLHMVARAEDPLFGMAHLLLAAVAAVAVVLIRVVVKALVEATRGSGLQTEAQVDNPVVSHLVRQVHPRKPTVTLLPTFKETLTIWLRSCYVTVH</sequence>
<organism evidence="2 3">
    <name type="scientific">Aspergillus avenaceus</name>
    <dbReference type="NCBI Taxonomy" id="36643"/>
    <lineage>
        <taxon>Eukaryota</taxon>
        <taxon>Fungi</taxon>
        <taxon>Dikarya</taxon>
        <taxon>Ascomycota</taxon>
        <taxon>Pezizomycotina</taxon>
        <taxon>Eurotiomycetes</taxon>
        <taxon>Eurotiomycetidae</taxon>
        <taxon>Eurotiales</taxon>
        <taxon>Aspergillaceae</taxon>
        <taxon>Aspergillus</taxon>
        <taxon>Aspergillus subgen. Circumdati</taxon>
    </lineage>
</organism>
<evidence type="ECO:0000313" key="2">
    <source>
        <dbReference type="EMBL" id="KAE8144261.1"/>
    </source>
</evidence>
<dbReference type="EMBL" id="ML742609">
    <property type="protein sequence ID" value="KAE8144261.1"/>
    <property type="molecule type" value="Genomic_DNA"/>
</dbReference>
<keyword evidence="3" id="KW-1185">Reference proteome</keyword>
<feature type="non-terminal residue" evidence="2">
    <location>
        <position position="1"/>
    </location>
</feature>
<accession>A0A5N6TDR1</accession>
<feature type="transmembrane region" description="Helical" evidence="1">
    <location>
        <begin position="112"/>
        <end position="135"/>
    </location>
</feature>
<proteinExistence type="predicted"/>
<evidence type="ECO:0000313" key="3">
    <source>
        <dbReference type="Proteomes" id="UP000325780"/>
    </source>
</evidence>
<keyword evidence="1" id="KW-1133">Transmembrane helix</keyword>
<protein>
    <submittedName>
        <fullName evidence="2">Uncharacterized protein</fullName>
    </submittedName>
</protein>
<keyword evidence="1" id="KW-0472">Membrane</keyword>
<dbReference type="AlphaFoldDB" id="A0A5N6TDR1"/>